<name>A0AAP2CPX4_9BACT</name>
<dbReference type="Pfam" id="PF02836">
    <property type="entry name" value="Glyco_hydro_2_C"/>
    <property type="match status" value="1"/>
</dbReference>
<dbReference type="GO" id="GO:0004553">
    <property type="term" value="F:hydrolase activity, hydrolyzing O-glycosyl compounds"/>
    <property type="evidence" value="ECO:0007669"/>
    <property type="project" value="InterPro"/>
</dbReference>
<dbReference type="GO" id="GO:0005975">
    <property type="term" value="P:carbohydrate metabolic process"/>
    <property type="evidence" value="ECO:0007669"/>
    <property type="project" value="InterPro"/>
</dbReference>
<feature type="domain" description="Glycosyl hydrolases family 2 sugar binding" evidence="7">
    <location>
        <begin position="101"/>
        <end position="177"/>
    </location>
</feature>
<feature type="domain" description="Glycoside hydrolase family 2 catalytic" evidence="6">
    <location>
        <begin position="350"/>
        <end position="479"/>
    </location>
</feature>
<dbReference type="Proteomes" id="UP001319104">
    <property type="component" value="Unassembled WGS sequence"/>
</dbReference>
<evidence type="ECO:0000313" key="8">
    <source>
        <dbReference type="EMBL" id="MBS9525732.1"/>
    </source>
</evidence>
<dbReference type="InterPro" id="IPR051913">
    <property type="entry name" value="GH2_Domain-Containing"/>
</dbReference>
<dbReference type="InterPro" id="IPR013783">
    <property type="entry name" value="Ig-like_fold"/>
</dbReference>
<evidence type="ECO:0000256" key="4">
    <source>
        <dbReference type="SAM" id="SignalP"/>
    </source>
</evidence>
<feature type="signal peptide" evidence="4">
    <location>
        <begin position="1"/>
        <end position="19"/>
    </location>
</feature>
<dbReference type="SUPFAM" id="SSF49785">
    <property type="entry name" value="Galactose-binding domain-like"/>
    <property type="match status" value="1"/>
</dbReference>
<keyword evidence="4" id="KW-0732">Signal</keyword>
<evidence type="ECO:0000313" key="9">
    <source>
        <dbReference type="Proteomes" id="UP001319104"/>
    </source>
</evidence>
<evidence type="ECO:0000259" key="5">
    <source>
        <dbReference type="Pfam" id="PF00703"/>
    </source>
</evidence>
<evidence type="ECO:0000256" key="1">
    <source>
        <dbReference type="ARBA" id="ARBA00007401"/>
    </source>
</evidence>
<dbReference type="InterPro" id="IPR036156">
    <property type="entry name" value="Beta-gal/glucu_dom_sf"/>
</dbReference>
<dbReference type="Gene3D" id="2.60.40.10">
    <property type="entry name" value="Immunoglobulins"/>
    <property type="match status" value="1"/>
</dbReference>
<proteinExistence type="inferred from homology"/>
<feature type="domain" description="Glycoside hydrolase family 2 immunoglobulin-like beta-sandwich" evidence="5">
    <location>
        <begin position="214"/>
        <end position="308"/>
    </location>
</feature>
<dbReference type="InterPro" id="IPR006103">
    <property type="entry name" value="Glyco_hydro_2_cat"/>
</dbReference>
<dbReference type="Gene3D" id="2.60.120.260">
    <property type="entry name" value="Galactose-binding domain-like"/>
    <property type="match status" value="1"/>
</dbReference>
<dbReference type="Gene3D" id="3.20.20.80">
    <property type="entry name" value="Glycosidases"/>
    <property type="match status" value="1"/>
</dbReference>
<organism evidence="8 9">
    <name type="scientific">Litoribacter ruber</name>
    <dbReference type="NCBI Taxonomy" id="702568"/>
    <lineage>
        <taxon>Bacteria</taxon>
        <taxon>Pseudomonadati</taxon>
        <taxon>Bacteroidota</taxon>
        <taxon>Cytophagia</taxon>
        <taxon>Cytophagales</taxon>
        <taxon>Cyclobacteriaceae</taxon>
        <taxon>Litoribacter</taxon>
    </lineage>
</organism>
<sequence length="616" mass="70539">MKKIILSAALAIGGFGLFAQGNSEAEIRSMDTPWTNQVDEQPHGEYPRPQMSRENWVNLNGQWDYAIKPKGESVPSSFDGKILVPFAVESKLSGVGKNVGEDNELWYRRSFNVEPEQRKERLLMHFGAVDWEAEVFVNGQSAGTHRGGYDPFYFDITDLLNETSNQEVVVRVWDPSDDGPQPRGKQVKKPNSIWYTPVTGIWQTVWLEQVPNSYIAEIKNTPEFDQNSIKVSTRVEGAKEGFQVAVRLLDEGQEVASRTISANEAEVTLEVSNPKHWSPENPFLYDIEVRLRRGNEEVDRVDSYSALRKISMEADTDGIQRMMLNNEFVFQYGPLDQGWWPDGLYTAPNEKAMLFDIIKTQEMGFNMIRKHVKVEPARWYYHCDKMGMLVWQDMPNGDHGNKWEPRPGITGVGTEKERTSESEEIFRTEWKAIMDANYNFPSIVVWVPFNEAWGQFKTMEITEWTQAYDPTRLVNSASGGNFIMEGTKITGDMIDLHNYPDAAMPEASIFGKDQILVLGEFGGLGLPVEGHTWQDKDNWGYQSFENKEELMERYRKLIDALLPLIRDGLSAAVYTQTTDVEIEVNGLMTYDREIIKLDEHLLKELHQKLYEISIEP</sequence>
<reference evidence="8 9" key="1">
    <citation type="submission" date="2021-05" db="EMBL/GenBank/DDBJ databases">
        <authorList>
            <person name="Zhang Z.D."/>
            <person name="Osman G."/>
        </authorList>
    </citation>
    <scope>NUCLEOTIDE SEQUENCE [LARGE SCALE GENOMIC DNA]</scope>
    <source>
        <strain evidence="8 9">KCTC 32217</strain>
    </source>
</reference>
<evidence type="ECO:0000256" key="3">
    <source>
        <dbReference type="ARBA" id="ARBA00023295"/>
    </source>
</evidence>
<dbReference type="SUPFAM" id="SSF51445">
    <property type="entry name" value="(Trans)glycosidases"/>
    <property type="match status" value="1"/>
</dbReference>
<evidence type="ECO:0000259" key="7">
    <source>
        <dbReference type="Pfam" id="PF02837"/>
    </source>
</evidence>
<dbReference type="InterPro" id="IPR006102">
    <property type="entry name" value="Ig-like_GH2"/>
</dbReference>
<keyword evidence="2" id="KW-0378">Hydrolase</keyword>
<dbReference type="Pfam" id="PF02837">
    <property type="entry name" value="Glyco_hydro_2_N"/>
    <property type="match status" value="1"/>
</dbReference>
<dbReference type="InterPro" id="IPR006104">
    <property type="entry name" value="Glyco_hydro_2_N"/>
</dbReference>
<dbReference type="Pfam" id="PF00703">
    <property type="entry name" value="Glyco_hydro_2"/>
    <property type="match status" value="1"/>
</dbReference>
<keyword evidence="3" id="KW-0326">Glycosidase</keyword>
<accession>A0AAP2CPX4</accession>
<comment type="similarity">
    <text evidence="1">Belongs to the glycosyl hydrolase 2 family.</text>
</comment>
<gene>
    <name evidence="8" type="ORF">KI659_17060</name>
</gene>
<dbReference type="PANTHER" id="PTHR42732:SF2">
    <property type="entry name" value="BETA-MANNOSIDASE"/>
    <property type="match status" value="1"/>
</dbReference>
<dbReference type="InterPro" id="IPR017853">
    <property type="entry name" value="GH"/>
</dbReference>
<dbReference type="RefSeq" id="WP_213946617.1">
    <property type="nucleotide sequence ID" value="NZ_JAHCMY010000018.1"/>
</dbReference>
<evidence type="ECO:0000259" key="6">
    <source>
        <dbReference type="Pfam" id="PF02836"/>
    </source>
</evidence>
<keyword evidence="9" id="KW-1185">Reference proteome</keyword>
<feature type="chain" id="PRO_5042912202" evidence="4">
    <location>
        <begin position="20"/>
        <end position="616"/>
    </location>
</feature>
<dbReference type="PANTHER" id="PTHR42732">
    <property type="entry name" value="BETA-GALACTOSIDASE"/>
    <property type="match status" value="1"/>
</dbReference>
<dbReference type="SUPFAM" id="SSF49303">
    <property type="entry name" value="beta-Galactosidase/glucuronidase domain"/>
    <property type="match status" value="1"/>
</dbReference>
<dbReference type="InterPro" id="IPR008979">
    <property type="entry name" value="Galactose-bd-like_sf"/>
</dbReference>
<evidence type="ECO:0000256" key="2">
    <source>
        <dbReference type="ARBA" id="ARBA00022801"/>
    </source>
</evidence>
<dbReference type="EMBL" id="JAHCMY010000018">
    <property type="protein sequence ID" value="MBS9525732.1"/>
    <property type="molecule type" value="Genomic_DNA"/>
</dbReference>
<comment type="caution">
    <text evidence="8">The sequence shown here is derived from an EMBL/GenBank/DDBJ whole genome shotgun (WGS) entry which is preliminary data.</text>
</comment>
<dbReference type="AlphaFoldDB" id="A0AAP2CPX4"/>
<protein>
    <submittedName>
        <fullName evidence="8">Beta-galactosidase</fullName>
    </submittedName>
</protein>